<gene>
    <name evidence="2" type="ORF">QVZ43_08730</name>
</gene>
<dbReference type="Pfam" id="PF13490">
    <property type="entry name" value="zf-HC2"/>
    <property type="match status" value="1"/>
</dbReference>
<name>A0ABT8W0R7_9GAMM</name>
<dbReference type="EMBL" id="JAUMIS010000001">
    <property type="protein sequence ID" value="MDO3721810.1"/>
    <property type="molecule type" value="Genomic_DNA"/>
</dbReference>
<dbReference type="RefSeq" id="WP_302909611.1">
    <property type="nucleotide sequence ID" value="NZ_JAUMIS010000001.1"/>
</dbReference>
<organism evidence="2 3">
    <name type="scientific">Marinobacter suaedae</name>
    <dbReference type="NCBI Taxonomy" id="3057675"/>
    <lineage>
        <taxon>Bacteria</taxon>
        <taxon>Pseudomonadati</taxon>
        <taxon>Pseudomonadota</taxon>
        <taxon>Gammaproteobacteria</taxon>
        <taxon>Pseudomonadales</taxon>
        <taxon>Marinobacteraceae</taxon>
        <taxon>Marinobacter</taxon>
    </lineage>
</organism>
<proteinExistence type="predicted"/>
<reference evidence="2" key="1">
    <citation type="submission" date="2023-07" db="EMBL/GenBank/DDBJ databases">
        <title>Marinobacter sp. chi1 genome sequencing and assembly.</title>
        <authorList>
            <person name="Park S."/>
        </authorList>
    </citation>
    <scope>NUCLEOTIDE SEQUENCE</scope>
    <source>
        <strain evidence="2">Chi1</strain>
    </source>
</reference>
<dbReference type="InterPro" id="IPR027383">
    <property type="entry name" value="Znf_put"/>
</dbReference>
<evidence type="ECO:0000259" key="1">
    <source>
        <dbReference type="Pfam" id="PF13490"/>
    </source>
</evidence>
<accession>A0ABT8W0R7</accession>
<dbReference type="Gene3D" id="1.10.10.1320">
    <property type="entry name" value="Anti-sigma factor, zinc-finger domain"/>
    <property type="match status" value="1"/>
</dbReference>
<feature type="domain" description="Putative zinc-finger" evidence="1">
    <location>
        <begin position="3"/>
        <end position="37"/>
    </location>
</feature>
<dbReference type="Proteomes" id="UP001168640">
    <property type="component" value="Unassembled WGS sequence"/>
</dbReference>
<evidence type="ECO:0000313" key="2">
    <source>
        <dbReference type="EMBL" id="MDO3721810.1"/>
    </source>
</evidence>
<keyword evidence="3" id="KW-1185">Reference proteome</keyword>
<comment type="caution">
    <text evidence="2">The sequence shown here is derived from an EMBL/GenBank/DDBJ whole genome shotgun (WGS) entry which is preliminary data.</text>
</comment>
<dbReference type="InterPro" id="IPR041916">
    <property type="entry name" value="Anti_sigma_zinc_sf"/>
</dbReference>
<evidence type="ECO:0000313" key="3">
    <source>
        <dbReference type="Proteomes" id="UP001168640"/>
    </source>
</evidence>
<protein>
    <submittedName>
        <fullName evidence="2">Zf-HC2 domain-containing protein</fullName>
    </submittedName>
</protein>
<sequence>MTCREIRVSLGAYMNNELPAERNKIVAQHLRGCASCQSLIESEQTLRDMLQHRLQIPPASAGFESRVLAAATKQSQVASGNWSHRVMGGAIAAALAMGVSLGVFMGGNQGEPDGVGVVDSQAVQASQPDDVQAVYNDPVEQTVRLAFHSGEPLENVTLTIQLPPNVELASWPGRQELSWQVSLDAGDNVLALPLKVLFPGTGELVAKLDTGERQKIFRGAIPKYQPAVEEVPAS</sequence>